<dbReference type="SUPFAM" id="SSF55920">
    <property type="entry name" value="Creatinase/aminopeptidase"/>
    <property type="match status" value="1"/>
</dbReference>
<dbReference type="Pfam" id="PF01321">
    <property type="entry name" value="Creatinase_N"/>
    <property type="match status" value="1"/>
</dbReference>
<accession>A0A6N9Q5P7</accession>
<dbReference type="SUPFAM" id="SSF53092">
    <property type="entry name" value="Creatinase/prolidase N-terminal domain"/>
    <property type="match status" value="1"/>
</dbReference>
<dbReference type="EMBL" id="SIJB01000028">
    <property type="protein sequence ID" value="NBI29954.1"/>
    <property type="molecule type" value="Genomic_DNA"/>
</dbReference>
<reference evidence="3 4" key="1">
    <citation type="submission" date="2019-01" db="EMBL/GenBank/DDBJ databases">
        <title>Chengkuizengella sp. nov., isolated from deep-sea sediment of East Pacific Ocean.</title>
        <authorList>
            <person name="Yang J."/>
            <person name="Lai Q."/>
            <person name="Shao Z."/>
        </authorList>
    </citation>
    <scope>NUCLEOTIDE SEQUENCE [LARGE SCALE GENOMIC DNA]</scope>
    <source>
        <strain evidence="3 4">YPA3-1-1</strain>
    </source>
</reference>
<evidence type="ECO:0000313" key="3">
    <source>
        <dbReference type="EMBL" id="NBI29954.1"/>
    </source>
</evidence>
<protein>
    <submittedName>
        <fullName evidence="3">Aminopeptidase P family protein</fullName>
    </submittedName>
</protein>
<dbReference type="InterPro" id="IPR036005">
    <property type="entry name" value="Creatinase/aminopeptidase-like"/>
</dbReference>
<dbReference type="Gene3D" id="3.90.230.10">
    <property type="entry name" value="Creatinase/methionine aminopeptidase superfamily"/>
    <property type="match status" value="1"/>
</dbReference>
<keyword evidence="4" id="KW-1185">Reference proteome</keyword>
<keyword evidence="3" id="KW-0378">Hydrolase</keyword>
<organism evidence="3 4">
    <name type="scientific">Chengkuizengella marina</name>
    <dbReference type="NCBI Taxonomy" id="2507566"/>
    <lineage>
        <taxon>Bacteria</taxon>
        <taxon>Bacillati</taxon>
        <taxon>Bacillota</taxon>
        <taxon>Bacilli</taxon>
        <taxon>Bacillales</taxon>
        <taxon>Paenibacillaceae</taxon>
        <taxon>Chengkuizengella</taxon>
    </lineage>
</organism>
<gene>
    <name evidence="3" type="ORF">ERL59_13400</name>
</gene>
<dbReference type="Pfam" id="PF00557">
    <property type="entry name" value="Peptidase_M24"/>
    <property type="match status" value="1"/>
</dbReference>
<dbReference type="InterPro" id="IPR000994">
    <property type="entry name" value="Pept_M24"/>
</dbReference>
<evidence type="ECO:0000313" key="4">
    <source>
        <dbReference type="Proteomes" id="UP000448943"/>
    </source>
</evidence>
<dbReference type="Gene3D" id="3.40.350.10">
    <property type="entry name" value="Creatinase/prolidase N-terminal domain"/>
    <property type="match status" value="1"/>
</dbReference>
<dbReference type="InterPro" id="IPR050659">
    <property type="entry name" value="Peptidase_M24B"/>
</dbReference>
<dbReference type="InterPro" id="IPR000587">
    <property type="entry name" value="Creatinase_N"/>
</dbReference>
<dbReference type="GO" id="GO:0004177">
    <property type="term" value="F:aminopeptidase activity"/>
    <property type="evidence" value="ECO:0007669"/>
    <property type="project" value="UniProtKB-KW"/>
</dbReference>
<dbReference type="InterPro" id="IPR029149">
    <property type="entry name" value="Creatin/AminoP/Spt16_N"/>
</dbReference>
<comment type="caution">
    <text evidence="3">The sequence shown here is derived from an EMBL/GenBank/DDBJ whole genome shotgun (WGS) entry which is preliminary data.</text>
</comment>
<dbReference type="Proteomes" id="UP000448943">
    <property type="component" value="Unassembled WGS sequence"/>
</dbReference>
<evidence type="ECO:0000259" key="2">
    <source>
        <dbReference type="Pfam" id="PF01321"/>
    </source>
</evidence>
<dbReference type="CDD" id="cd01066">
    <property type="entry name" value="APP_MetAP"/>
    <property type="match status" value="1"/>
</dbReference>
<evidence type="ECO:0000259" key="1">
    <source>
        <dbReference type="Pfam" id="PF00557"/>
    </source>
</evidence>
<dbReference type="RefSeq" id="WP_160646755.1">
    <property type="nucleotide sequence ID" value="NZ_SIJB01000028.1"/>
</dbReference>
<dbReference type="PANTHER" id="PTHR46112:SF2">
    <property type="entry name" value="XAA-PRO AMINOPEPTIDASE P-RELATED"/>
    <property type="match status" value="1"/>
</dbReference>
<feature type="domain" description="Peptidase M24" evidence="1">
    <location>
        <begin position="144"/>
        <end position="378"/>
    </location>
</feature>
<dbReference type="AlphaFoldDB" id="A0A6N9Q5P7"/>
<proteinExistence type="predicted"/>
<dbReference type="OrthoDB" id="9806388at2"/>
<feature type="domain" description="Creatinase N-terminal" evidence="2">
    <location>
        <begin position="7"/>
        <end position="136"/>
    </location>
</feature>
<dbReference type="PANTHER" id="PTHR46112">
    <property type="entry name" value="AMINOPEPTIDASE"/>
    <property type="match status" value="1"/>
</dbReference>
<name>A0A6N9Q5P7_9BACL</name>
<keyword evidence="3" id="KW-0031">Aminopeptidase</keyword>
<sequence>MSQYTTRQNKLQQKLKDNQLDGFLVTQNVDIFYLTGSMQTGYLFIPVKGEAVFYVRRSVQRAQEESSCIVKALGSFRNFGETLKTDFPQVFESKHEPILATEFDVLPIQIFNRIQSIMPHVKWNDGSVFIREIRMIKSPDEISKIKIAANAVNQALETALGKLKVGISEVEWMSEIEYSLRLQGHVGLMRMRGFNQELVTGMVAAGISAAKPTYFDGPAGGEGLSPASPQGSGKNIIEKNVPILVDLGCCIDGYVIDQTRTVVIGELSEELVNAYQTSEQILKSTETLLKPGTICEDLYFNAVRLAEEAKLHEHFMGYGADQVKFLGHGIGLEIDEYPVLAKGFKYELQPGMVIAVEPKFTFPESGVVGIEDTYLITEDGFEKLSITRDGVIRIREN</sequence>
<keyword evidence="3" id="KW-0645">Protease</keyword>